<gene>
    <name evidence="1" type="ORF">CQ14_22335</name>
</gene>
<proteinExistence type="predicted"/>
<dbReference type="SUPFAM" id="SSF101898">
    <property type="entry name" value="NHL repeat"/>
    <property type="match status" value="1"/>
</dbReference>
<dbReference type="InterPro" id="IPR015943">
    <property type="entry name" value="WD40/YVTN_repeat-like_dom_sf"/>
</dbReference>
<sequence>MLPPQPSFDVRLRHTTSGKLAVTGRETMNLDRALFAFTLAVSAGVLSLMAPPSRAQQSAAVPIDNDDIGGVVAGPNGPEAGVWVIAETNELPTKFARIVVTDDQGRYVIPDLPLNVNYTIWVRGYGLVDSPKLRAKPGQQINLAAVPAPNEAAAAHYYSAIYWYTMMKIPPAKDFGGTTEIPKEITQDIWRQRMNNVDCIGCHQLGQESTRTIPGAFGEFKSGEEAWMRRVSSGQTGEWMVNRLAGQMGGVPFKYFGDWTDRVAKGELPKSRPPRPAGIERNVVVTSWEWATEKHFVHDLISSDRRYPTVNAYGPLFGANEYSSDDMPILDPKTHKVTFSKMPVADPNAPESFGPPLHGTAVLNPVSPSAYWGEEKIWSQRANNHNSMFDRKGRVWLAAAVRGIENPAYCKKGSDHPSAKAFPLERSGRQVTVFDPKTQKYSFVDTCFGTHHPQFGYDADDTLWTSGTGPVAGWINTRIWDETGDAVKAQGWAPFVLDTNGNGKVDEYTEPGKPAEAGKDMRVGGSGPYAVMPHPTDGSVWYTVNVFVGQPGFMRFDPKTKLSEFYAIPKEGIGVRGGDIDKNGVLWGSGSNGSLIRFDRSKCKAPLNGPEATGNHCPEGFSYFKYPGPGFEGFENSSAEASYYTWVDHHNTVGLGENIPISTANLNDGFVAFKDGQMVMLRIPYPLGFFAKGLDGRIDDPAAGWKGRGLWSSSGDRTPWLMEGGKGSKPRAVHIQVRPDPLAK</sequence>
<evidence type="ECO:0008006" key="3">
    <source>
        <dbReference type="Google" id="ProtNLM"/>
    </source>
</evidence>
<reference evidence="1 2" key="1">
    <citation type="submission" date="2014-03" db="EMBL/GenBank/DDBJ databases">
        <title>Bradyrhizobium valentinum sp. nov., isolated from effective nodules of Lupinus mariae-josephae, a lupine endemic of basic-lime soils in Eastern Spain.</title>
        <authorList>
            <person name="Duran D."/>
            <person name="Rey L."/>
            <person name="Navarro A."/>
            <person name="Busquets A."/>
            <person name="Imperial J."/>
            <person name="Ruiz-Argueso T."/>
        </authorList>
    </citation>
    <scope>NUCLEOTIDE SEQUENCE [LARGE SCALE GENOMIC DNA]</scope>
    <source>
        <strain evidence="1 2">CCBAU 23086</strain>
    </source>
</reference>
<organism evidence="1 2">
    <name type="scientific">Bradyrhizobium lablabi</name>
    <dbReference type="NCBI Taxonomy" id="722472"/>
    <lineage>
        <taxon>Bacteria</taxon>
        <taxon>Pseudomonadati</taxon>
        <taxon>Pseudomonadota</taxon>
        <taxon>Alphaproteobacteria</taxon>
        <taxon>Hyphomicrobiales</taxon>
        <taxon>Nitrobacteraceae</taxon>
        <taxon>Bradyrhizobium</taxon>
    </lineage>
</organism>
<dbReference type="EMBL" id="LLYB01000066">
    <property type="protein sequence ID" value="KRR23784.1"/>
    <property type="molecule type" value="Genomic_DNA"/>
</dbReference>
<dbReference type="AlphaFoldDB" id="A0A0R3MUH0"/>
<evidence type="ECO:0000313" key="2">
    <source>
        <dbReference type="Proteomes" id="UP000051660"/>
    </source>
</evidence>
<dbReference type="Gene3D" id="2.130.10.10">
    <property type="entry name" value="YVTN repeat-like/Quinoprotein amine dehydrogenase"/>
    <property type="match status" value="1"/>
</dbReference>
<name>A0A0R3MUH0_9BRAD</name>
<dbReference type="Proteomes" id="UP000051660">
    <property type="component" value="Unassembled WGS sequence"/>
</dbReference>
<comment type="caution">
    <text evidence="1">The sequence shown here is derived from an EMBL/GenBank/DDBJ whole genome shotgun (WGS) entry which is preliminary data.</text>
</comment>
<accession>A0A0R3MUH0</accession>
<protein>
    <recommendedName>
        <fullName evidence="3">Carboxypeptidase regulatory-like domain-containing protein</fullName>
    </recommendedName>
</protein>
<evidence type="ECO:0000313" key="1">
    <source>
        <dbReference type="EMBL" id="KRR23784.1"/>
    </source>
</evidence>